<dbReference type="EMBL" id="MLBF01000019">
    <property type="protein sequence ID" value="OLN31389.1"/>
    <property type="molecule type" value="Genomic_DNA"/>
</dbReference>
<keyword evidence="2" id="KW-1185">Reference proteome</keyword>
<dbReference type="Proteomes" id="UP000186102">
    <property type="component" value="Unassembled WGS sequence"/>
</dbReference>
<protein>
    <submittedName>
        <fullName evidence="1">Uncharacterized protein</fullName>
    </submittedName>
</protein>
<dbReference type="STRING" id="1888891.DSOL_2728"/>
<reference evidence="1 2" key="1">
    <citation type="submission" date="2016-09" db="EMBL/GenBank/DDBJ databases">
        <title>Complete genome of Desulfosporosinus sp. OL.</title>
        <authorList>
            <person name="Mardanov A."/>
            <person name="Beletsky A."/>
            <person name="Panova A."/>
            <person name="Karnachuk O."/>
            <person name="Ravin N."/>
        </authorList>
    </citation>
    <scope>NUCLEOTIDE SEQUENCE [LARGE SCALE GENOMIC DNA]</scope>
    <source>
        <strain evidence="1 2">OL</strain>
    </source>
</reference>
<organism evidence="1 2">
    <name type="scientific">Desulfosporosinus metallidurans</name>
    <dbReference type="NCBI Taxonomy" id="1888891"/>
    <lineage>
        <taxon>Bacteria</taxon>
        <taxon>Bacillati</taxon>
        <taxon>Bacillota</taxon>
        <taxon>Clostridia</taxon>
        <taxon>Eubacteriales</taxon>
        <taxon>Desulfitobacteriaceae</taxon>
        <taxon>Desulfosporosinus</taxon>
    </lineage>
</organism>
<gene>
    <name evidence="1" type="ORF">DSOL_2728</name>
</gene>
<sequence length="71" mass="8013">MSKFKKKRQQSIVGQATYPQSSTTELTKNYSLHDGFLFRGDTPVSLATSGIVENTARGFLHVEKTEKYKTE</sequence>
<comment type="caution">
    <text evidence="1">The sequence shown here is derived from an EMBL/GenBank/DDBJ whole genome shotgun (WGS) entry which is preliminary data.</text>
</comment>
<evidence type="ECO:0000313" key="1">
    <source>
        <dbReference type="EMBL" id="OLN31389.1"/>
    </source>
</evidence>
<proteinExistence type="predicted"/>
<name>A0A1Q8QVN8_9FIRM</name>
<evidence type="ECO:0000313" key="2">
    <source>
        <dbReference type="Proteomes" id="UP000186102"/>
    </source>
</evidence>
<dbReference type="AlphaFoldDB" id="A0A1Q8QVN8"/>
<dbReference type="OrthoDB" id="1808799at2"/>
<accession>A0A1Q8QVN8</accession>